<dbReference type="PANTHER" id="PTHR30466:SF1">
    <property type="entry name" value="FMN REDUCTASE (NADH) RUTF"/>
    <property type="match status" value="1"/>
</dbReference>
<accession>Q13GG4</accession>
<evidence type="ECO:0000259" key="2">
    <source>
        <dbReference type="SMART" id="SM00903"/>
    </source>
</evidence>
<dbReference type="InterPro" id="IPR012349">
    <property type="entry name" value="Split_barrel_FMN-bd"/>
</dbReference>
<evidence type="ECO:0000313" key="4">
    <source>
        <dbReference type="Proteomes" id="UP000001817"/>
    </source>
</evidence>
<gene>
    <name evidence="3" type="ORF">Bxe_C0950</name>
</gene>
<keyword evidence="4" id="KW-1185">Reference proteome</keyword>
<dbReference type="STRING" id="266265.Bxe_C0950"/>
<dbReference type="KEGG" id="bxb:DR64_7500"/>
<keyword evidence="1" id="KW-0560">Oxidoreductase</keyword>
<dbReference type="InterPro" id="IPR002563">
    <property type="entry name" value="Flavin_Rdtase-like_dom"/>
</dbReference>
<organism evidence="3 4">
    <name type="scientific">Paraburkholderia xenovorans (strain LB400)</name>
    <dbReference type="NCBI Taxonomy" id="266265"/>
    <lineage>
        <taxon>Bacteria</taxon>
        <taxon>Pseudomonadati</taxon>
        <taxon>Pseudomonadota</taxon>
        <taxon>Betaproteobacteria</taxon>
        <taxon>Burkholderiales</taxon>
        <taxon>Burkholderiaceae</taxon>
        <taxon>Paraburkholderia</taxon>
    </lineage>
</organism>
<dbReference type="PANTHER" id="PTHR30466">
    <property type="entry name" value="FLAVIN REDUCTASE"/>
    <property type="match status" value="1"/>
</dbReference>
<protein>
    <submittedName>
        <fullName evidence="3">Flavoprotein reductase</fullName>
    </submittedName>
</protein>
<dbReference type="Pfam" id="PF01613">
    <property type="entry name" value="Flavin_Reduct"/>
    <property type="match status" value="1"/>
</dbReference>
<dbReference type="KEGG" id="bxe:Bxe_C0950"/>
<dbReference type="GO" id="GO:0010181">
    <property type="term" value="F:FMN binding"/>
    <property type="evidence" value="ECO:0007669"/>
    <property type="project" value="InterPro"/>
</dbReference>
<dbReference type="EMBL" id="CP000272">
    <property type="protein sequence ID" value="ABE36825.1"/>
    <property type="molecule type" value="Genomic_DNA"/>
</dbReference>
<dbReference type="Gene3D" id="2.30.110.10">
    <property type="entry name" value="Electron Transport, Fmn-binding Protein, Chain A"/>
    <property type="match status" value="1"/>
</dbReference>
<reference evidence="3 4" key="1">
    <citation type="journal article" date="2006" name="Proc. Natl. Acad. Sci. U.S.A.">
        <title>Burkholderia xenovorans LB400 harbors a multi-replicon, 9.73-Mbp genome shaped for versatility.</title>
        <authorList>
            <person name="Chain P.S."/>
            <person name="Denef V.J."/>
            <person name="Konstantinidis K.T."/>
            <person name="Vergez L.M."/>
            <person name="Agullo L."/>
            <person name="Reyes V.L."/>
            <person name="Hauser L."/>
            <person name="Cordova M."/>
            <person name="Gomez L."/>
            <person name="Gonzalez M."/>
            <person name="Land M."/>
            <person name="Lao V."/>
            <person name="Larimer F."/>
            <person name="LiPuma J.J."/>
            <person name="Mahenthiralingam E."/>
            <person name="Malfatti S.A."/>
            <person name="Marx C.J."/>
            <person name="Parnell J.J."/>
            <person name="Ramette A."/>
            <person name="Richardson P."/>
            <person name="Seeger M."/>
            <person name="Smith D."/>
            <person name="Spilker T."/>
            <person name="Sul W.J."/>
            <person name="Tsoi T.V."/>
            <person name="Ulrich L.E."/>
            <person name="Zhulin I.B."/>
            <person name="Tiedje J.M."/>
        </authorList>
    </citation>
    <scope>NUCLEOTIDE SEQUENCE [LARGE SCALE GENOMIC DNA]</scope>
    <source>
        <strain evidence="3 4">LB400</strain>
    </source>
</reference>
<dbReference type="GO" id="GO:0042602">
    <property type="term" value="F:riboflavin reductase (NADPH) activity"/>
    <property type="evidence" value="ECO:0007669"/>
    <property type="project" value="TreeGrafter"/>
</dbReference>
<dbReference type="AlphaFoldDB" id="Q13GG4"/>
<evidence type="ECO:0000256" key="1">
    <source>
        <dbReference type="ARBA" id="ARBA00023002"/>
    </source>
</evidence>
<dbReference type="RefSeq" id="WP_011494072.1">
    <property type="nucleotide sequence ID" value="NZ_CP008761.1"/>
</dbReference>
<proteinExistence type="predicted"/>
<feature type="domain" description="Flavin reductase like" evidence="2">
    <location>
        <begin position="26"/>
        <end position="173"/>
    </location>
</feature>
<dbReference type="Proteomes" id="UP000001817">
    <property type="component" value="Chromosome 3"/>
</dbReference>
<dbReference type="GO" id="GO:0006208">
    <property type="term" value="P:pyrimidine nucleobase catabolic process"/>
    <property type="evidence" value="ECO:0007669"/>
    <property type="project" value="TreeGrafter"/>
</dbReference>
<name>Q13GG4_PARXL</name>
<evidence type="ECO:0000313" key="3">
    <source>
        <dbReference type="EMBL" id="ABE36825.1"/>
    </source>
</evidence>
<dbReference type="OrthoDB" id="8525727at2"/>
<dbReference type="eggNOG" id="COG1853">
    <property type="taxonomic scope" value="Bacteria"/>
</dbReference>
<sequence length="177" mass="19157">MSALTRQPAAPDACIHASPDLFKTAMRRLAATVCALTTCHEGRRWAMTATAVSSLTAEPPSLIACVNRSASAHDAILASQCLCINILTEQQHETAKRLSGALGHSGERRFEDADWYTLATGAPALRGAAAALDCTIARSFIYETHTVLICLPRAIELGTMELPLLYSDRSYTKVRPW</sequence>
<dbReference type="SMART" id="SM00903">
    <property type="entry name" value="Flavin_Reduct"/>
    <property type="match status" value="1"/>
</dbReference>
<dbReference type="InterPro" id="IPR050268">
    <property type="entry name" value="NADH-dep_flavin_reductase"/>
</dbReference>
<dbReference type="SUPFAM" id="SSF50475">
    <property type="entry name" value="FMN-binding split barrel"/>
    <property type="match status" value="1"/>
</dbReference>